<comment type="caution">
    <text evidence="1">The sequence shown here is derived from an EMBL/GenBank/DDBJ whole genome shotgun (WGS) entry which is preliminary data.</text>
</comment>
<accession>A0A8T3C355</accession>
<protein>
    <recommendedName>
        <fullName evidence="3">Transmembrane protein 53</fullName>
    </recommendedName>
</protein>
<evidence type="ECO:0000313" key="2">
    <source>
        <dbReference type="Proteomes" id="UP000829196"/>
    </source>
</evidence>
<name>A0A8T3C355_DENNO</name>
<proteinExistence type="predicted"/>
<dbReference type="AlphaFoldDB" id="A0A8T3C355"/>
<dbReference type="InterPro" id="IPR029058">
    <property type="entry name" value="AB_hydrolase_fold"/>
</dbReference>
<sequence length="396" mass="44477">MAVTVRLLSVRALDRHLSHFNPHCSVSLPLRNPKPRSINYTSAAGFRSAAVSSSYGVGRWPVPFLEQSPLFLSISCSDPLKDCVDGPVQEPGKGFHHWDPVGELAVRQGSGEKGAIWTVVLLGWLGAEEKHLKRYADIYNARGIRSVRFVVPLWEMVGLDFGRRMEAKVARFALELANWCLESEKDGRERYLLFHTFSNTGWLVYGSILQNLQSRNDVIERIKGCVIDSGPAPEISPKVWAAGFCAALIKKRSSAIVASLERINGDNAEGGSDRSSKRDWKSQALEIIVMFILEKIFSIILILPDINRRLGMIISILSKKQPPCPQLYLYSSSDKVIPASSVEAFFQEQKAMGRNVQYYNFGTSPHVDHFRSFPQIYTAKISEFLEECCYEMICRA</sequence>
<reference evidence="1" key="1">
    <citation type="journal article" date="2022" name="Front. Genet.">
        <title>Chromosome-Scale Assembly of the Dendrobium nobile Genome Provides Insights Into the Molecular Mechanism of the Biosynthesis of the Medicinal Active Ingredient of Dendrobium.</title>
        <authorList>
            <person name="Xu Q."/>
            <person name="Niu S.-C."/>
            <person name="Li K.-L."/>
            <person name="Zheng P.-J."/>
            <person name="Zhang X.-J."/>
            <person name="Jia Y."/>
            <person name="Liu Y."/>
            <person name="Niu Y.-X."/>
            <person name="Yu L.-H."/>
            <person name="Chen D.-F."/>
            <person name="Zhang G.-Q."/>
        </authorList>
    </citation>
    <scope>NUCLEOTIDE SEQUENCE</scope>
    <source>
        <tissue evidence="1">Leaf</tissue>
    </source>
</reference>
<dbReference type="EMBL" id="JAGYWB010000004">
    <property type="protein sequence ID" value="KAI0523978.1"/>
    <property type="molecule type" value="Genomic_DNA"/>
</dbReference>
<dbReference type="SUPFAM" id="SSF53474">
    <property type="entry name" value="alpha/beta-Hydrolases"/>
    <property type="match status" value="1"/>
</dbReference>
<gene>
    <name evidence="1" type="ORF">KFK09_003342</name>
</gene>
<dbReference type="Proteomes" id="UP000829196">
    <property type="component" value="Unassembled WGS sequence"/>
</dbReference>
<dbReference type="OrthoDB" id="77878at2759"/>
<dbReference type="InterPro" id="IPR008547">
    <property type="entry name" value="DUF829_TMEM53"/>
</dbReference>
<evidence type="ECO:0008006" key="3">
    <source>
        <dbReference type="Google" id="ProtNLM"/>
    </source>
</evidence>
<dbReference type="PANTHER" id="PTHR12265:SF11">
    <property type="entry name" value="ALPHA_BETA-HYDROLASES SUPERFAMILY PROTEIN"/>
    <property type="match status" value="1"/>
</dbReference>
<organism evidence="1 2">
    <name type="scientific">Dendrobium nobile</name>
    <name type="common">Orchid</name>
    <dbReference type="NCBI Taxonomy" id="94219"/>
    <lineage>
        <taxon>Eukaryota</taxon>
        <taxon>Viridiplantae</taxon>
        <taxon>Streptophyta</taxon>
        <taxon>Embryophyta</taxon>
        <taxon>Tracheophyta</taxon>
        <taxon>Spermatophyta</taxon>
        <taxon>Magnoliopsida</taxon>
        <taxon>Liliopsida</taxon>
        <taxon>Asparagales</taxon>
        <taxon>Orchidaceae</taxon>
        <taxon>Epidendroideae</taxon>
        <taxon>Malaxideae</taxon>
        <taxon>Dendrobiinae</taxon>
        <taxon>Dendrobium</taxon>
    </lineage>
</organism>
<keyword evidence="2" id="KW-1185">Reference proteome</keyword>
<dbReference type="PANTHER" id="PTHR12265">
    <property type="entry name" value="TRANSMEMBRANE PROTEIN 53"/>
    <property type="match status" value="1"/>
</dbReference>
<evidence type="ECO:0000313" key="1">
    <source>
        <dbReference type="EMBL" id="KAI0523978.1"/>
    </source>
</evidence>
<dbReference type="Pfam" id="PF05705">
    <property type="entry name" value="DUF829"/>
    <property type="match status" value="1"/>
</dbReference>